<sequence length="80" mass="9261">MRSTRRADSQNQCKVEDFLSRMSLPSDKVGDFVEDEECVAVLFDDGMVGIDEKEWKETMKGDKELQKVLTFVNNGWLEKK</sequence>
<name>A0AAV7KTF8_PLEWA</name>
<organism evidence="1 2">
    <name type="scientific">Pleurodeles waltl</name>
    <name type="common">Iberian ribbed newt</name>
    <dbReference type="NCBI Taxonomy" id="8319"/>
    <lineage>
        <taxon>Eukaryota</taxon>
        <taxon>Metazoa</taxon>
        <taxon>Chordata</taxon>
        <taxon>Craniata</taxon>
        <taxon>Vertebrata</taxon>
        <taxon>Euteleostomi</taxon>
        <taxon>Amphibia</taxon>
        <taxon>Batrachia</taxon>
        <taxon>Caudata</taxon>
        <taxon>Salamandroidea</taxon>
        <taxon>Salamandridae</taxon>
        <taxon>Pleurodelinae</taxon>
        <taxon>Pleurodeles</taxon>
    </lineage>
</organism>
<dbReference type="EMBL" id="JANPWB010000016">
    <property type="protein sequence ID" value="KAJ1081490.1"/>
    <property type="molecule type" value="Genomic_DNA"/>
</dbReference>
<proteinExistence type="predicted"/>
<dbReference type="AlphaFoldDB" id="A0AAV7KTF8"/>
<evidence type="ECO:0000313" key="2">
    <source>
        <dbReference type="Proteomes" id="UP001066276"/>
    </source>
</evidence>
<keyword evidence="2" id="KW-1185">Reference proteome</keyword>
<accession>A0AAV7KTF8</accession>
<reference evidence="1" key="1">
    <citation type="journal article" date="2022" name="bioRxiv">
        <title>Sequencing and chromosome-scale assembly of the giantPleurodeles waltlgenome.</title>
        <authorList>
            <person name="Brown T."/>
            <person name="Elewa A."/>
            <person name="Iarovenko S."/>
            <person name="Subramanian E."/>
            <person name="Araus A.J."/>
            <person name="Petzold A."/>
            <person name="Susuki M."/>
            <person name="Suzuki K.-i.T."/>
            <person name="Hayashi T."/>
            <person name="Toyoda A."/>
            <person name="Oliveira C."/>
            <person name="Osipova E."/>
            <person name="Leigh N.D."/>
            <person name="Simon A."/>
            <person name="Yun M.H."/>
        </authorList>
    </citation>
    <scope>NUCLEOTIDE SEQUENCE</scope>
    <source>
        <strain evidence="1">20211129_DDA</strain>
        <tissue evidence="1">Liver</tissue>
    </source>
</reference>
<dbReference type="Proteomes" id="UP001066276">
    <property type="component" value="Chromosome 12"/>
</dbReference>
<evidence type="ECO:0000313" key="1">
    <source>
        <dbReference type="EMBL" id="KAJ1081490.1"/>
    </source>
</evidence>
<gene>
    <name evidence="1" type="ORF">NDU88_001672</name>
</gene>
<protein>
    <submittedName>
        <fullName evidence="1">Uncharacterized protein</fullName>
    </submittedName>
</protein>
<comment type="caution">
    <text evidence="1">The sequence shown here is derived from an EMBL/GenBank/DDBJ whole genome shotgun (WGS) entry which is preliminary data.</text>
</comment>